<protein>
    <recommendedName>
        <fullName evidence="5">Tetratricopeptide repeat protein</fullName>
    </recommendedName>
</protein>
<keyword evidence="4" id="KW-1185">Reference proteome</keyword>
<organism evidence="3 4">
    <name type="scientific">Mesonia maritima</name>
    <dbReference type="NCBI Taxonomy" id="1793873"/>
    <lineage>
        <taxon>Bacteria</taxon>
        <taxon>Pseudomonadati</taxon>
        <taxon>Bacteroidota</taxon>
        <taxon>Flavobacteriia</taxon>
        <taxon>Flavobacteriales</taxon>
        <taxon>Flavobacteriaceae</taxon>
        <taxon>Mesonia</taxon>
    </lineage>
</organism>
<sequence length="276" mass="31998">MQQEEFHNLLEKSVFLTASETERLKQLVEQFPYFQAARALRLKGLKQNHSFSYNAELKKTASHTLDRGILFEYITSKAFQQDYIAEEIKQRIQTEENNFSAEEEKSHELPMNLEEANKVLDPALFNRPSSKKETDNLEIGKPLEFNSSESHSFSEWLKLTKAKPVERENSEAENTTEENSAEENSRKFQLIDEFISKNPKIKPSKENLPSSQKPIEHDSPSNQLMTETLARVYLEQKNYSKAIQAFKILILKNPEKSGLFADQIRAIEKIQENKNI</sequence>
<gene>
    <name evidence="3" type="ORF">GGR31_000833</name>
</gene>
<evidence type="ECO:0000313" key="3">
    <source>
        <dbReference type="EMBL" id="MDR6300217.1"/>
    </source>
</evidence>
<comment type="caution">
    <text evidence="3">The sequence shown here is derived from an EMBL/GenBank/DDBJ whole genome shotgun (WGS) entry which is preliminary data.</text>
</comment>
<evidence type="ECO:0000256" key="2">
    <source>
        <dbReference type="SAM" id="MobiDB-lite"/>
    </source>
</evidence>
<proteinExistence type="predicted"/>
<reference evidence="3 4" key="1">
    <citation type="submission" date="2023-07" db="EMBL/GenBank/DDBJ databases">
        <title>Genomic Encyclopedia of Type Strains, Phase IV (KMG-IV): sequencing the most valuable type-strain genomes for metagenomic binning, comparative biology and taxonomic classification.</title>
        <authorList>
            <person name="Goeker M."/>
        </authorList>
    </citation>
    <scope>NUCLEOTIDE SEQUENCE [LARGE SCALE GENOMIC DNA]</scope>
    <source>
        <strain evidence="3 4">DSM 102814</strain>
    </source>
</reference>
<dbReference type="PROSITE" id="PS50005">
    <property type="entry name" value="TPR"/>
    <property type="match status" value="1"/>
</dbReference>
<keyword evidence="1" id="KW-0802">TPR repeat</keyword>
<feature type="region of interest" description="Disordered" evidence="2">
    <location>
        <begin position="164"/>
        <end position="187"/>
    </location>
</feature>
<dbReference type="InterPro" id="IPR019734">
    <property type="entry name" value="TPR_rpt"/>
</dbReference>
<evidence type="ECO:0000313" key="4">
    <source>
        <dbReference type="Proteomes" id="UP001257659"/>
    </source>
</evidence>
<feature type="region of interest" description="Disordered" evidence="2">
    <location>
        <begin position="199"/>
        <end position="223"/>
    </location>
</feature>
<accession>A0ABU1K3M2</accession>
<name>A0ABU1K3M2_9FLAO</name>
<dbReference type="EMBL" id="JAVDQA010000001">
    <property type="protein sequence ID" value="MDR6300217.1"/>
    <property type="molecule type" value="Genomic_DNA"/>
</dbReference>
<dbReference type="RefSeq" id="WP_309727119.1">
    <property type="nucleotide sequence ID" value="NZ_JAVDQA010000001.1"/>
</dbReference>
<dbReference type="Proteomes" id="UP001257659">
    <property type="component" value="Unassembled WGS sequence"/>
</dbReference>
<evidence type="ECO:0008006" key="5">
    <source>
        <dbReference type="Google" id="ProtNLM"/>
    </source>
</evidence>
<feature type="repeat" description="TPR" evidence="1">
    <location>
        <begin position="223"/>
        <end position="256"/>
    </location>
</feature>
<feature type="region of interest" description="Disordered" evidence="2">
    <location>
        <begin position="121"/>
        <end position="143"/>
    </location>
</feature>
<evidence type="ECO:0000256" key="1">
    <source>
        <dbReference type="PROSITE-ProRule" id="PRU00339"/>
    </source>
</evidence>